<evidence type="ECO:0000313" key="2">
    <source>
        <dbReference type="EMBL" id="GMH72082.1"/>
    </source>
</evidence>
<dbReference type="EMBL" id="BRXZ01002878">
    <property type="protein sequence ID" value="GMH72082.1"/>
    <property type="molecule type" value="Genomic_DNA"/>
</dbReference>
<organism evidence="2 3">
    <name type="scientific">Triparma retinervis</name>
    <dbReference type="NCBI Taxonomy" id="2557542"/>
    <lineage>
        <taxon>Eukaryota</taxon>
        <taxon>Sar</taxon>
        <taxon>Stramenopiles</taxon>
        <taxon>Ochrophyta</taxon>
        <taxon>Bolidophyceae</taxon>
        <taxon>Parmales</taxon>
        <taxon>Triparmaceae</taxon>
        <taxon>Triparma</taxon>
    </lineage>
</organism>
<reference evidence="2" key="1">
    <citation type="submission" date="2022-07" db="EMBL/GenBank/DDBJ databases">
        <title>Genome analysis of Parmales, a sister group of diatoms, reveals the evolutionary specialization of diatoms from phago-mixotrophs to photoautotrophs.</title>
        <authorList>
            <person name="Ban H."/>
            <person name="Sato S."/>
            <person name="Yoshikawa S."/>
            <person name="Kazumasa Y."/>
            <person name="Nakamura Y."/>
            <person name="Ichinomiya M."/>
            <person name="Saitoh K."/>
            <person name="Sato N."/>
            <person name="Blanc-Mathieu R."/>
            <person name="Endo H."/>
            <person name="Kuwata A."/>
            <person name="Ogata H."/>
        </authorList>
    </citation>
    <scope>NUCLEOTIDE SEQUENCE</scope>
</reference>
<feature type="transmembrane region" description="Helical" evidence="1">
    <location>
        <begin position="358"/>
        <end position="381"/>
    </location>
</feature>
<keyword evidence="1" id="KW-0812">Transmembrane</keyword>
<keyword evidence="1" id="KW-1133">Transmembrane helix</keyword>
<protein>
    <submittedName>
        <fullName evidence="2">Uncharacterized protein</fullName>
    </submittedName>
</protein>
<evidence type="ECO:0000313" key="3">
    <source>
        <dbReference type="Proteomes" id="UP001165082"/>
    </source>
</evidence>
<name>A0A9W7AMJ2_9STRA</name>
<comment type="caution">
    <text evidence="2">The sequence shown here is derived from an EMBL/GenBank/DDBJ whole genome shotgun (WGS) entry which is preliminary data.</text>
</comment>
<keyword evidence="1" id="KW-0472">Membrane</keyword>
<evidence type="ECO:0000256" key="1">
    <source>
        <dbReference type="SAM" id="Phobius"/>
    </source>
</evidence>
<sequence length="682" mass="78368">MMKLIDLSPVYHDYIATKLQVPMRTNNAILSKKHSRQLFPYYDGFTLGCNFIEACSTSIEDERYGFEGVDGFLFGTSLASGPDSAEVKTFSSAANRDKYVTGLFIMTNSALKEFAQDHPWFKDFLYVLVREFQNDFFTGRTLTSKLVKDLKDTWSAEKAKEIYKDVTTLVAVKVWLKKNMTPLDLDEEDMLWMPGFLEAVIDRMVSGRIPTMTKASLAAATILYAIKVLVDFWVIVMLLSDDSSSEFKNRGWTLIGIYAFQSFLSSLLVLAMQRWKHVGLWLEYGLGREIFYVIIQVKLVVDFFRTIAPKTSYVKQMENAGMGTFREEVMSSFSVIAATSMTISMCHGNTLLTTSQNPNLLCVAIAMNIFTPTLALAIVTLDKDCDTKTRRTMGEFYGIFSEQPLMKTIAFCSLLTFSIAQLLAKTIAFVLLDVIVGNYMLYIVLSVQIGLYSLYKVARGDYMYWVQLGSPTPSALIAFVIRTFEYIISTSTGYPKFRHPLDMGGRVWTMAVMCTHIECIGVLYYCTKYEPKRLEDLSNPQNPNPSVEPEMILYLYWGVAIVWLLSALTFYNSIEAKYRRTFWDNSKGSDFLRANFKNATDDEIRAEIFDYSFNYWGEENFNKEVREWLEVKWGEWRFVRPPWMRPDWELSIPRAIIDIEELGLLKIGTMQENERNTPEREL</sequence>
<gene>
    <name evidence="2" type="ORF">TrRE_jg5629</name>
</gene>
<feature type="transmembrane region" description="Helical" evidence="1">
    <location>
        <begin position="438"/>
        <end position="455"/>
    </location>
</feature>
<keyword evidence="3" id="KW-1185">Reference proteome</keyword>
<dbReference type="AlphaFoldDB" id="A0A9W7AMJ2"/>
<feature type="transmembrane region" description="Helical" evidence="1">
    <location>
        <begin position="507"/>
        <end position="525"/>
    </location>
</feature>
<proteinExistence type="predicted"/>
<feature type="transmembrane region" description="Helical" evidence="1">
    <location>
        <begin position="551"/>
        <end position="571"/>
    </location>
</feature>
<accession>A0A9W7AMJ2</accession>
<feature type="transmembrane region" description="Helical" evidence="1">
    <location>
        <begin position="251"/>
        <end position="270"/>
    </location>
</feature>
<dbReference type="OrthoDB" id="10380486at2759"/>
<feature type="transmembrane region" description="Helical" evidence="1">
    <location>
        <begin position="217"/>
        <end position="239"/>
    </location>
</feature>
<dbReference type="Proteomes" id="UP001165082">
    <property type="component" value="Unassembled WGS sequence"/>
</dbReference>